<keyword evidence="2" id="KW-1185">Reference proteome</keyword>
<dbReference type="Pfam" id="PF08922">
    <property type="entry name" value="DUF1905"/>
    <property type="match status" value="1"/>
</dbReference>
<dbReference type="Pfam" id="PF13376">
    <property type="entry name" value="OmdA"/>
    <property type="match status" value="1"/>
</dbReference>
<dbReference type="InterPro" id="IPR015018">
    <property type="entry name" value="DUF1905"/>
</dbReference>
<proteinExistence type="predicted"/>
<dbReference type="InterPro" id="IPR037079">
    <property type="entry name" value="AF2212/PG0164-like_sf"/>
</dbReference>
<dbReference type="RefSeq" id="WP_342372748.1">
    <property type="nucleotide sequence ID" value="NZ_CP115965.1"/>
</dbReference>
<dbReference type="Gene3D" id="2.40.30.100">
    <property type="entry name" value="AF2212/PG0164-like"/>
    <property type="match status" value="1"/>
</dbReference>
<accession>A0ABZ3C7T9</accession>
<gene>
    <name evidence="1" type="ORF">PCC79_01130</name>
</gene>
<evidence type="ECO:0000313" key="2">
    <source>
        <dbReference type="Proteomes" id="UP001434337"/>
    </source>
</evidence>
<reference evidence="1 2" key="1">
    <citation type="journal article" date="2023" name="Environ Microbiome">
        <title>A coral-associated actinobacterium mitigates coral bleaching under heat stress.</title>
        <authorList>
            <person name="Li J."/>
            <person name="Zou Y."/>
            <person name="Li Q."/>
            <person name="Zhang J."/>
            <person name="Bourne D.G."/>
            <person name="Lyu Y."/>
            <person name="Liu C."/>
            <person name="Zhang S."/>
        </authorList>
    </citation>
    <scope>NUCLEOTIDE SEQUENCE [LARGE SCALE GENOMIC DNA]</scope>
    <source>
        <strain evidence="1 2">SCSIO 13291</strain>
    </source>
</reference>
<organism evidence="1 2">
    <name type="scientific">Propioniciclava soli</name>
    <dbReference type="NCBI Taxonomy" id="2775081"/>
    <lineage>
        <taxon>Bacteria</taxon>
        <taxon>Bacillati</taxon>
        <taxon>Actinomycetota</taxon>
        <taxon>Actinomycetes</taxon>
        <taxon>Propionibacteriales</taxon>
        <taxon>Propionibacteriaceae</taxon>
        <taxon>Propioniciclava</taxon>
    </lineage>
</organism>
<dbReference type="Proteomes" id="UP001434337">
    <property type="component" value="Chromosome"/>
</dbReference>
<dbReference type="SUPFAM" id="SSF141694">
    <property type="entry name" value="AF2212/PG0164-like"/>
    <property type="match status" value="1"/>
</dbReference>
<evidence type="ECO:0000313" key="1">
    <source>
        <dbReference type="EMBL" id="WZW98843.1"/>
    </source>
</evidence>
<dbReference type="EMBL" id="CP115965">
    <property type="protein sequence ID" value="WZW98843.1"/>
    <property type="molecule type" value="Genomic_DNA"/>
</dbReference>
<sequence>MQIELTAEAITASNTGFRVPESVIAELGGGKRPKVVVTVGDATLRTSIAPMGGCFLIGLSKANKALTGVEAGRTYTLNITLDTAERTVEVPAELAEAFAAEPALQRTWEAWSYTKRREAAEAIEGAKRPETRARRVEATLAGLRA</sequence>
<protein>
    <submittedName>
        <fullName evidence="1">YdeI/OmpD-associated family protein</fullName>
    </submittedName>
</protein>
<name>A0ABZ3C7T9_9ACTN</name>